<feature type="region of interest" description="Disordered" evidence="6">
    <location>
        <begin position="27"/>
        <end position="52"/>
    </location>
</feature>
<dbReference type="OrthoDB" id="1928191at2759"/>
<keyword evidence="5 7" id="KW-0472">Membrane</keyword>
<keyword evidence="3 7" id="KW-0812">Transmembrane</keyword>
<accession>A0A6P8DKD2</accession>
<reference evidence="9" key="2">
    <citation type="submission" date="2025-08" db="UniProtKB">
        <authorList>
            <consortium name="RefSeq"/>
        </authorList>
    </citation>
    <scope>IDENTIFICATION</scope>
    <source>
        <tissue evidence="9">Leaf</tissue>
    </source>
</reference>
<dbReference type="GO" id="GO:0010256">
    <property type="term" value="P:endomembrane system organization"/>
    <property type="evidence" value="ECO:0007669"/>
    <property type="project" value="TreeGrafter"/>
</dbReference>
<proteinExistence type="inferred from homology"/>
<comment type="similarity">
    <text evidence="2">Belongs to the plant DMP1 protein family.</text>
</comment>
<keyword evidence="8" id="KW-1185">Reference proteome</keyword>
<evidence type="ECO:0000313" key="8">
    <source>
        <dbReference type="Proteomes" id="UP000515151"/>
    </source>
</evidence>
<dbReference type="RefSeq" id="XP_031396740.1">
    <property type="nucleotide sequence ID" value="XM_031540880.1"/>
</dbReference>
<dbReference type="Pfam" id="PF05078">
    <property type="entry name" value="DUF679"/>
    <property type="match status" value="1"/>
</dbReference>
<dbReference type="InterPro" id="IPR007770">
    <property type="entry name" value="DMP"/>
</dbReference>
<dbReference type="PANTHER" id="PTHR31621:SF66">
    <property type="entry name" value="PROTEIN DMP2"/>
    <property type="match status" value="1"/>
</dbReference>
<evidence type="ECO:0000256" key="4">
    <source>
        <dbReference type="ARBA" id="ARBA00022989"/>
    </source>
</evidence>
<dbReference type="GO" id="GO:0016020">
    <property type="term" value="C:membrane"/>
    <property type="evidence" value="ECO:0007669"/>
    <property type="project" value="UniProtKB-SubCell"/>
</dbReference>
<dbReference type="GeneID" id="116207782"/>
<gene>
    <name evidence="9" type="primary">LOC116207782</name>
</gene>
<evidence type="ECO:0000256" key="1">
    <source>
        <dbReference type="ARBA" id="ARBA00004141"/>
    </source>
</evidence>
<protein>
    <submittedName>
        <fullName evidence="9">Protein DMP2-like</fullName>
    </submittedName>
</protein>
<sequence length="244" mass="25631">MSILQVLPLPSCWLNRSFQSSKKFAIPKSTTTGTSTTASTTTNSSSSSSSSSSSTVFSSLGDLIKLLPAGTVFLFQYLNPITTNNASCTVTNKVLTAVLIGVCGIMCLISSFSDSYKGSDGSTHYGLATFTGMWPSSSSSSSTSSDSSNTSLSSYRLRFRDFVHAFMAVIIFVVLSMLDTNTVKCFYPSFLSTKKTIITVLPMVIGSVSSTVFMLFPSNRNGVGSPSSSSSTTETSSGKSASSA</sequence>
<dbReference type="AlphaFoldDB" id="A0A6P8DKD2"/>
<evidence type="ECO:0000256" key="2">
    <source>
        <dbReference type="ARBA" id="ARBA00008707"/>
    </source>
</evidence>
<evidence type="ECO:0000256" key="5">
    <source>
        <dbReference type="ARBA" id="ARBA00023136"/>
    </source>
</evidence>
<feature type="region of interest" description="Disordered" evidence="6">
    <location>
        <begin position="221"/>
        <end position="244"/>
    </location>
</feature>
<evidence type="ECO:0000256" key="7">
    <source>
        <dbReference type="SAM" id="Phobius"/>
    </source>
</evidence>
<name>A0A6P8DKD2_PUNGR</name>
<dbReference type="Proteomes" id="UP000515151">
    <property type="component" value="Chromosome 1"/>
</dbReference>
<keyword evidence="4 7" id="KW-1133">Transmembrane helix</keyword>
<feature type="transmembrane region" description="Helical" evidence="7">
    <location>
        <begin position="94"/>
        <end position="112"/>
    </location>
</feature>
<comment type="subcellular location">
    <subcellularLocation>
        <location evidence="1">Membrane</location>
        <topology evidence="1">Multi-pass membrane protein</topology>
    </subcellularLocation>
</comment>
<dbReference type="PANTHER" id="PTHR31621">
    <property type="entry name" value="PROTEIN DMP3"/>
    <property type="match status" value="1"/>
</dbReference>
<evidence type="ECO:0000313" key="9">
    <source>
        <dbReference type="RefSeq" id="XP_031396740.1"/>
    </source>
</evidence>
<dbReference type="GO" id="GO:0005737">
    <property type="term" value="C:cytoplasm"/>
    <property type="evidence" value="ECO:0007669"/>
    <property type="project" value="UniProtKB-ARBA"/>
</dbReference>
<reference evidence="8" key="1">
    <citation type="journal article" date="2020" name="Plant Biotechnol. J.">
        <title>The pomegranate (Punica granatum L.) draft genome dissects genetic divergence between soft- and hard-seeded cultivars.</title>
        <authorList>
            <person name="Luo X."/>
            <person name="Li H."/>
            <person name="Wu Z."/>
            <person name="Yao W."/>
            <person name="Zhao P."/>
            <person name="Cao D."/>
            <person name="Yu H."/>
            <person name="Li K."/>
            <person name="Poudel K."/>
            <person name="Zhao D."/>
            <person name="Zhang F."/>
            <person name="Xia X."/>
            <person name="Chen L."/>
            <person name="Wang Q."/>
            <person name="Jing D."/>
            <person name="Cao S."/>
        </authorList>
    </citation>
    <scope>NUCLEOTIDE SEQUENCE [LARGE SCALE GENOMIC DNA]</scope>
    <source>
        <strain evidence="8">cv. Tunisia</strain>
    </source>
</reference>
<evidence type="ECO:0000256" key="3">
    <source>
        <dbReference type="ARBA" id="ARBA00022692"/>
    </source>
</evidence>
<organism evidence="8 9">
    <name type="scientific">Punica granatum</name>
    <name type="common">Pomegranate</name>
    <dbReference type="NCBI Taxonomy" id="22663"/>
    <lineage>
        <taxon>Eukaryota</taxon>
        <taxon>Viridiplantae</taxon>
        <taxon>Streptophyta</taxon>
        <taxon>Embryophyta</taxon>
        <taxon>Tracheophyta</taxon>
        <taxon>Spermatophyta</taxon>
        <taxon>Magnoliopsida</taxon>
        <taxon>eudicotyledons</taxon>
        <taxon>Gunneridae</taxon>
        <taxon>Pentapetalae</taxon>
        <taxon>rosids</taxon>
        <taxon>malvids</taxon>
        <taxon>Myrtales</taxon>
        <taxon>Lythraceae</taxon>
        <taxon>Punica</taxon>
    </lineage>
</organism>
<feature type="transmembrane region" description="Helical" evidence="7">
    <location>
        <begin position="198"/>
        <end position="216"/>
    </location>
</feature>
<feature type="transmembrane region" description="Helical" evidence="7">
    <location>
        <begin position="162"/>
        <end position="178"/>
    </location>
</feature>
<feature type="compositionally biased region" description="Low complexity" evidence="6">
    <location>
        <begin position="225"/>
        <end position="244"/>
    </location>
</feature>
<feature type="compositionally biased region" description="Low complexity" evidence="6">
    <location>
        <begin position="29"/>
        <end position="52"/>
    </location>
</feature>
<evidence type="ECO:0000256" key="6">
    <source>
        <dbReference type="SAM" id="MobiDB-lite"/>
    </source>
</evidence>